<reference evidence="2" key="1">
    <citation type="submission" date="2012-07" db="EMBL/GenBank/DDBJ databases">
        <title>Genome of the Chinese tree shrew, a rising model animal genetically related to primates.</title>
        <authorList>
            <person name="Zhang G."/>
            <person name="Fan Y."/>
            <person name="Yao Y."/>
            <person name="Huang Z."/>
        </authorList>
    </citation>
    <scope>NUCLEOTIDE SEQUENCE [LARGE SCALE GENOMIC DNA]</scope>
</reference>
<evidence type="ECO:0000313" key="1">
    <source>
        <dbReference type="EMBL" id="ELW72199.1"/>
    </source>
</evidence>
<dbReference type="EMBL" id="KB320439">
    <property type="protein sequence ID" value="ELW72199.1"/>
    <property type="molecule type" value="Genomic_DNA"/>
</dbReference>
<dbReference type="Proteomes" id="UP000011518">
    <property type="component" value="Unassembled WGS sequence"/>
</dbReference>
<sequence length="95" mass="9873">METEAAGRSAGVTVDGRSGATAQLAAAASLADCSNPVAPAPSRGVVAGSVDQGWQRQPYLEPRPWNLGVGLEVMLTHSESGNKMRQNLLLRSVTV</sequence>
<gene>
    <name evidence="1" type="ORF">TREES_T100006166</name>
</gene>
<keyword evidence="2" id="KW-1185">Reference proteome</keyword>
<accession>L9LBY5</accession>
<dbReference type="InParanoid" id="L9LBY5"/>
<organism evidence="1 2">
    <name type="scientific">Tupaia chinensis</name>
    <name type="common">Chinese tree shrew</name>
    <name type="synonym">Tupaia belangeri chinensis</name>
    <dbReference type="NCBI Taxonomy" id="246437"/>
    <lineage>
        <taxon>Eukaryota</taxon>
        <taxon>Metazoa</taxon>
        <taxon>Chordata</taxon>
        <taxon>Craniata</taxon>
        <taxon>Vertebrata</taxon>
        <taxon>Euteleostomi</taxon>
        <taxon>Mammalia</taxon>
        <taxon>Eutheria</taxon>
        <taxon>Euarchontoglires</taxon>
        <taxon>Scandentia</taxon>
        <taxon>Tupaiidae</taxon>
        <taxon>Tupaia</taxon>
    </lineage>
</organism>
<name>L9LBY5_TUPCH</name>
<evidence type="ECO:0000313" key="2">
    <source>
        <dbReference type="Proteomes" id="UP000011518"/>
    </source>
</evidence>
<proteinExistence type="predicted"/>
<reference evidence="2" key="2">
    <citation type="journal article" date="2013" name="Nat. Commun.">
        <title>Genome of the Chinese tree shrew.</title>
        <authorList>
            <person name="Fan Y."/>
            <person name="Huang Z.Y."/>
            <person name="Cao C.C."/>
            <person name="Chen C.S."/>
            <person name="Chen Y.X."/>
            <person name="Fan D.D."/>
            <person name="He J."/>
            <person name="Hou H.L."/>
            <person name="Hu L."/>
            <person name="Hu X.T."/>
            <person name="Jiang X.T."/>
            <person name="Lai R."/>
            <person name="Lang Y.S."/>
            <person name="Liang B."/>
            <person name="Liao S.G."/>
            <person name="Mu D."/>
            <person name="Ma Y.Y."/>
            <person name="Niu Y.Y."/>
            <person name="Sun X.Q."/>
            <person name="Xia J.Q."/>
            <person name="Xiao J."/>
            <person name="Xiong Z.Q."/>
            <person name="Xu L."/>
            <person name="Yang L."/>
            <person name="Zhang Y."/>
            <person name="Zhao W."/>
            <person name="Zhao X.D."/>
            <person name="Zheng Y.T."/>
            <person name="Zhou J.M."/>
            <person name="Zhu Y.B."/>
            <person name="Zhang G.J."/>
            <person name="Wang J."/>
            <person name="Yao Y.G."/>
        </authorList>
    </citation>
    <scope>NUCLEOTIDE SEQUENCE [LARGE SCALE GENOMIC DNA]</scope>
</reference>
<protein>
    <submittedName>
        <fullName evidence="1">Uncharacterized protein</fullName>
    </submittedName>
</protein>
<dbReference type="AlphaFoldDB" id="L9LBY5"/>